<accession>A0ABM4ZXY5</accession>
<organism evidence="2 3">
    <name type="scientific">Vulpes vulpes</name>
    <name type="common">Red fox</name>
    <dbReference type="NCBI Taxonomy" id="9627"/>
    <lineage>
        <taxon>Eukaryota</taxon>
        <taxon>Metazoa</taxon>
        <taxon>Chordata</taxon>
        <taxon>Craniata</taxon>
        <taxon>Vertebrata</taxon>
        <taxon>Euteleostomi</taxon>
        <taxon>Mammalia</taxon>
        <taxon>Eutheria</taxon>
        <taxon>Laurasiatheria</taxon>
        <taxon>Carnivora</taxon>
        <taxon>Caniformia</taxon>
        <taxon>Canidae</taxon>
        <taxon>Vulpes</taxon>
    </lineage>
</organism>
<feature type="compositionally biased region" description="Low complexity" evidence="1">
    <location>
        <begin position="189"/>
        <end position="236"/>
    </location>
</feature>
<feature type="compositionally biased region" description="Low complexity" evidence="1">
    <location>
        <begin position="247"/>
        <end position="260"/>
    </location>
</feature>
<protein>
    <recommendedName>
        <fullName evidence="4">Basic proline-rich protein-like</fullName>
    </recommendedName>
</protein>
<sequence>MCIKGGQHARPGAQAREQAHPRTPSPWTSRLPSQAQAPPQSTRQPQPGPPRTPALRSTGRCPRAQRSRLRTHSWALRDPSGGWTGRRRSKGGTGPGEPGPHESRVPGERPSLPARAHSGRPEDPQPPGGPQAHDLPRRDPPSCPKAREGSGAGAAPPAPPGAAVPGAPALELARKLTSGRPPSGAPNGRLTPRRPAAANRPDPGPAAAAAAAAATRPPGSSGPGPRAPGLALGGSRSRLRPARADPRPLGAGPAGRRTAPQVPGNPRPPEAEAWEPRRAVTCARTGSESSAAALRLRQHAHRPSCTCAPRPRRAARVLREPPGGSGTNTRTLFPGSPSAHTLGDVSKVSTSSGG</sequence>
<feature type="compositionally biased region" description="Basic and acidic residues" evidence="1">
    <location>
        <begin position="134"/>
        <end position="148"/>
    </location>
</feature>
<gene>
    <name evidence="3" type="primary">LOC140598063</name>
</gene>
<evidence type="ECO:0008006" key="4">
    <source>
        <dbReference type="Google" id="ProtNLM"/>
    </source>
</evidence>
<evidence type="ECO:0000313" key="3">
    <source>
        <dbReference type="RefSeq" id="XP_072607386.1"/>
    </source>
</evidence>
<dbReference type="GeneID" id="140598063"/>
<proteinExistence type="predicted"/>
<feature type="region of interest" description="Disordered" evidence="1">
    <location>
        <begin position="1"/>
        <end position="354"/>
    </location>
</feature>
<dbReference type="Proteomes" id="UP001652641">
    <property type="component" value="Chromosome 3"/>
</dbReference>
<evidence type="ECO:0000313" key="2">
    <source>
        <dbReference type="Proteomes" id="UP001652641"/>
    </source>
</evidence>
<name>A0ABM4ZXY5_VULVU</name>
<feature type="compositionally biased region" description="Polar residues" evidence="1">
    <location>
        <begin position="25"/>
        <end position="37"/>
    </location>
</feature>
<reference evidence="3" key="1">
    <citation type="submission" date="2025-08" db="UniProtKB">
        <authorList>
            <consortium name="RefSeq"/>
        </authorList>
    </citation>
    <scope>IDENTIFICATION</scope>
    <source>
        <tissue evidence="3">Cell line</tissue>
    </source>
</reference>
<keyword evidence="2" id="KW-1185">Reference proteome</keyword>
<dbReference type="RefSeq" id="XP_072607386.1">
    <property type="nucleotide sequence ID" value="XM_072751285.1"/>
</dbReference>
<evidence type="ECO:0000256" key="1">
    <source>
        <dbReference type="SAM" id="MobiDB-lite"/>
    </source>
</evidence>